<evidence type="ECO:0000256" key="7">
    <source>
        <dbReference type="ARBA" id="ARBA00023136"/>
    </source>
</evidence>
<keyword evidence="11" id="KW-1185">Reference proteome</keyword>
<evidence type="ECO:0000313" key="11">
    <source>
        <dbReference type="Proteomes" id="UP000240830"/>
    </source>
</evidence>
<protein>
    <submittedName>
        <fullName evidence="10">Cytochrome b560 subunit of succinate dehydrogenase</fullName>
    </submittedName>
</protein>
<name>A0A2H9TMT1_9FUNG</name>
<dbReference type="GO" id="GO:0005739">
    <property type="term" value="C:mitochondrion"/>
    <property type="evidence" value="ECO:0007669"/>
    <property type="project" value="GOC"/>
</dbReference>
<dbReference type="PROSITE" id="PS01001">
    <property type="entry name" value="SDH_CYT_2"/>
    <property type="match status" value="1"/>
</dbReference>
<reference evidence="10 11" key="1">
    <citation type="submission" date="2016-10" db="EMBL/GenBank/DDBJ databases">
        <title>The genome of Paramicrosporidium saccamoebae is the missing link in understanding Cryptomycota and Microsporidia evolution.</title>
        <authorList>
            <person name="Quandt C.A."/>
            <person name="Beaudet D."/>
            <person name="Corsaro D."/>
            <person name="Michel R."/>
            <person name="Corradi N."/>
            <person name="James T."/>
        </authorList>
    </citation>
    <scope>NUCLEOTIDE SEQUENCE [LARGE SCALE GENOMIC DNA]</scope>
    <source>
        <strain evidence="10 11">KSL3</strain>
    </source>
</reference>
<evidence type="ECO:0000256" key="6">
    <source>
        <dbReference type="ARBA" id="ARBA00023004"/>
    </source>
</evidence>
<evidence type="ECO:0000256" key="5">
    <source>
        <dbReference type="ARBA" id="ARBA00022989"/>
    </source>
</evidence>
<dbReference type="GO" id="GO:0006099">
    <property type="term" value="P:tricarboxylic acid cycle"/>
    <property type="evidence" value="ECO:0007669"/>
    <property type="project" value="InterPro"/>
</dbReference>
<evidence type="ECO:0000256" key="3">
    <source>
        <dbReference type="ARBA" id="ARBA00022692"/>
    </source>
</evidence>
<keyword evidence="5 9" id="KW-1133">Transmembrane helix</keyword>
<dbReference type="EMBL" id="MTSL01000082">
    <property type="protein sequence ID" value="PJF19065.1"/>
    <property type="molecule type" value="Genomic_DNA"/>
</dbReference>
<feature type="region of interest" description="Disordered" evidence="8">
    <location>
        <begin position="1"/>
        <end position="20"/>
    </location>
</feature>
<dbReference type="Proteomes" id="UP000240830">
    <property type="component" value="Unassembled WGS sequence"/>
</dbReference>
<feature type="transmembrane region" description="Helical" evidence="9">
    <location>
        <begin position="201"/>
        <end position="219"/>
    </location>
</feature>
<comment type="subcellular location">
    <subcellularLocation>
        <location evidence="1">Membrane</location>
        <topology evidence="1">Multi-pass membrane protein</topology>
    </subcellularLocation>
</comment>
<dbReference type="PROSITE" id="PS01000">
    <property type="entry name" value="SDH_CYT_1"/>
    <property type="match status" value="1"/>
</dbReference>
<accession>A0A2H9TMT1</accession>
<dbReference type="OrthoDB" id="588261at2759"/>
<evidence type="ECO:0000256" key="9">
    <source>
        <dbReference type="SAM" id="Phobius"/>
    </source>
</evidence>
<keyword evidence="4" id="KW-0479">Metal-binding</keyword>
<evidence type="ECO:0000256" key="4">
    <source>
        <dbReference type="ARBA" id="ARBA00022723"/>
    </source>
</evidence>
<keyword evidence="2" id="KW-0349">Heme</keyword>
<keyword evidence="3 9" id="KW-0812">Transmembrane</keyword>
<feature type="transmembrane region" description="Helical" evidence="9">
    <location>
        <begin position="278"/>
        <end position="296"/>
    </location>
</feature>
<dbReference type="GO" id="GO:0009055">
    <property type="term" value="F:electron transfer activity"/>
    <property type="evidence" value="ECO:0007669"/>
    <property type="project" value="InterPro"/>
</dbReference>
<dbReference type="InterPro" id="IPR034804">
    <property type="entry name" value="SQR/QFR_C/D"/>
</dbReference>
<feature type="region of interest" description="Disordered" evidence="8">
    <location>
        <begin position="149"/>
        <end position="179"/>
    </location>
</feature>
<dbReference type="PANTHER" id="PTHR10978:SF5">
    <property type="entry name" value="SUCCINATE DEHYDROGENASE CYTOCHROME B560 SUBUNIT, MITOCHONDRIAL"/>
    <property type="match status" value="1"/>
</dbReference>
<evidence type="ECO:0000256" key="8">
    <source>
        <dbReference type="SAM" id="MobiDB-lite"/>
    </source>
</evidence>
<keyword evidence="6" id="KW-0408">Iron</keyword>
<dbReference type="CDD" id="cd03499">
    <property type="entry name" value="SQR_TypeC_SdhC"/>
    <property type="match status" value="1"/>
</dbReference>
<dbReference type="Pfam" id="PF01127">
    <property type="entry name" value="Sdh_cyt"/>
    <property type="match status" value="1"/>
</dbReference>
<dbReference type="GO" id="GO:0006121">
    <property type="term" value="P:mitochondrial electron transport, succinate to ubiquinone"/>
    <property type="evidence" value="ECO:0007669"/>
    <property type="project" value="TreeGrafter"/>
</dbReference>
<dbReference type="PANTHER" id="PTHR10978">
    <property type="entry name" value="SUCCINATE DEHYDROGENASE CYTOCHROME B560 SUBUNIT"/>
    <property type="match status" value="1"/>
</dbReference>
<organism evidence="10 11">
    <name type="scientific">Paramicrosporidium saccamoebae</name>
    <dbReference type="NCBI Taxonomy" id="1246581"/>
    <lineage>
        <taxon>Eukaryota</taxon>
        <taxon>Fungi</taxon>
        <taxon>Fungi incertae sedis</taxon>
        <taxon>Cryptomycota</taxon>
        <taxon>Cryptomycota incertae sedis</taxon>
        <taxon>Paramicrosporidium</taxon>
    </lineage>
</organism>
<dbReference type="SUPFAM" id="SSF81343">
    <property type="entry name" value="Fumarate reductase respiratory complex transmembrane subunits"/>
    <property type="match status" value="1"/>
</dbReference>
<sequence length="297" mass="31427">MNIPNHSLGGASPALPPAGELDPVFTPAEIMTATNRILPEKVHRVDGAPVAAPRDRVAFAQDIPKPTPIVAANCDVAEFAPGARPLRRMSSSRVFVDMSVPTQVTTQWEVGKDAPILPAPHETMLNAGKGYTIRAVDTGEILASTGEIKASTEATPGIPPSNSANDRTPQLEEQSSRRPLSPHLTIYALQLTSLMSIGHRMTGAGLATLMYVFGLYYGISAPGAITESLAATVANTPDALVTGSKFVLATPFFYHTFNGIRHLVWDMGYSLSLRGTYIGGWLVQGASLLAGALVSIL</sequence>
<keyword evidence="7 9" id="KW-0472">Membrane</keyword>
<gene>
    <name evidence="10" type="ORF">PSACC_01123</name>
</gene>
<dbReference type="InterPro" id="IPR000701">
    <property type="entry name" value="SuccDH_FuR_B_TM-su"/>
</dbReference>
<evidence type="ECO:0000256" key="1">
    <source>
        <dbReference type="ARBA" id="ARBA00004141"/>
    </source>
</evidence>
<dbReference type="GO" id="GO:0046872">
    <property type="term" value="F:metal ion binding"/>
    <property type="evidence" value="ECO:0007669"/>
    <property type="project" value="UniProtKB-KW"/>
</dbReference>
<dbReference type="Gene3D" id="1.20.1300.10">
    <property type="entry name" value="Fumarate reductase/succinate dehydrogenase, transmembrane subunit"/>
    <property type="match status" value="1"/>
</dbReference>
<dbReference type="InterPro" id="IPR018495">
    <property type="entry name" value="Succ_DH_cyt_bsu_CS"/>
</dbReference>
<dbReference type="InterPro" id="IPR014314">
    <property type="entry name" value="Succ_DH_cytb556"/>
</dbReference>
<dbReference type="STRING" id="1246581.A0A2H9TMT1"/>
<feature type="compositionally biased region" description="Polar residues" evidence="8">
    <location>
        <begin position="160"/>
        <end position="173"/>
    </location>
</feature>
<feature type="transmembrane region" description="Helical" evidence="9">
    <location>
        <begin position="239"/>
        <end position="257"/>
    </location>
</feature>
<evidence type="ECO:0000256" key="2">
    <source>
        <dbReference type="ARBA" id="ARBA00022617"/>
    </source>
</evidence>
<dbReference type="NCBIfam" id="TIGR02970">
    <property type="entry name" value="succ_dehyd_cytB"/>
    <property type="match status" value="1"/>
</dbReference>
<proteinExistence type="predicted"/>
<dbReference type="AlphaFoldDB" id="A0A2H9TMT1"/>
<dbReference type="GO" id="GO:0016020">
    <property type="term" value="C:membrane"/>
    <property type="evidence" value="ECO:0007669"/>
    <property type="project" value="UniProtKB-SubCell"/>
</dbReference>
<comment type="caution">
    <text evidence="10">The sequence shown here is derived from an EMBL/GenBank/DDBJ whole genome shotgun (WGS) entry which is preliminary data.</text>
</comment>
<evidence type="ECO:0000313" key="10">
    <source>
        <dbReference type="EMBL" id="PJF19065.1"/>
    </source>
</evidence>